<dbReference type="EC" id="4.99.1.12" evidence="2"/>
<evidence type="ECO:0000256" key="2">
    <source>
        <dbReference type="HAMAP-Rule" id="MF_01074"/>
    </source>
</evidence>
<dbReference type="GO" id="GO:0016151">
    <property type="term" value="F:nickel cation binding"/>
    <property type="evidence" value="ECO:0007669"/>
    <property type="project" value="UniProtKB-UniRule"/>
</dbReference>
<dbReference type="EMBL" id="PVZC01000001">
    <property type="protein sequence ID" value="PRY02413.1"/>
    <property type="molecule type" value="Genomic_DNA"/>
</dbReference>
<dbReference type="GO" id="GO:0016829">
    <property type="term" value="F:lyase activity"/>
    <property type="evidence" value="ECO:0007669"/>
    <property type="project" value="UniProtKB-UniRule"/>
</dbReference>
<dbReference type="NCBIfam" id="TIGR00299">
    <property type="entry name" value="nickel pincer cofactor biosynthesis protein LarC"/>
    <property type="match status" value="1"/>
</dbReference>
<accession>A0A2T0QEY8</accession>
<comment type="similarity">
    <text evidence="2">Belongs to the LarC family.</text>
</comment>
<evidence type="ECO:0000256" key="1">
    <source>
        <dbReference type="ARBA" id="ARBA00022596"/>
    </source>
</evidence>
<dbReference type="PANTHER" id="PTHR36566:SF1">
    <property type="entry name" value="PYRIDINIUM-3,5-BISTHIOCARBOXYLIC ACID MONONUCLEOTIDE NICKEL INSERTION PROTEIN"/>
    <property type="match status" value="1"/>
</dbReference>
<evidence type="ECO:0000313" key="5">
    <source>
        <dbReference type="Proteomes" id="UP000237846"/>
    </source>
</evidence>
<feature type="region of interest" description="Disordered" evidence="3">
    <location>
        <begin position="384"/>
        <end position="407"/>
    </location>
</feature>
<proteinExistence type="inferred from homology"/>
<gene>
    <name evidence="2" type="primary">larC</name>
    <name evidence="4" type="ORF">CLV72_1011015</name>
</gene>
<sequence>MILFLHPFAGISGDMLLGALIDLGAPVAGIEAAVRSTGLDGWRLTAVRAAKGGLMATRAQVRVDDDATARPAARLLEHVARAEPEPVARLAATAVRLLAEAEGALHGVDPGEVHLHEIGGLDTVVDTVGTAAALHLLGVEQVVSAPVVLGRGTVATAHGRLPAPAPATLALLRGAEVSWAAIAAETVTPTGAALLAAAGASYRPAPPMTVRATGYGAGSRELPDRPNVLQATLGEALGAGAAGSGAYTVLETNVDDTTGEVLGHLIGAALDAGAADAWITPAVMKKNRPAHTVHVLCRASDAPALETLVLAHTGSLGLRRTAVDRVAVERAGTTVHVSGHPVRIKYGPWQAKPEHDDVVRAAAALGVPPRTVAEEARRLAPSALGGDWPVARPGRTDRCPPAREDAT</sequence>
<organism evidence="4 5">
    <name type="scientific">Allonocardiopsis opalescens</name>
    <dbReference type="NCBI Taxonomy" id="1144618"/>
    <lineage>
        <taxon>Bacteria</taxon>
        <taxon>Bacillati</taxon>
        <taxon>Actinomycetota</taxon>
        <taxon>Actinomycetes</taxon>
        <taxon>Streptosporangiales</taxon>
        <taxon>Allonocardiopsis</taxon>
    </lineage>
</organism>
<dbReference type="InterPro" id="IPR002822">
    <property type="entry name" value="Ni_insertion"/>
</dbReference>
<dbReference type="HAMAP" id="MF_01074">
    <property type="entry name" value="LarC"/>
    <property type="match status" value="1"/>
</dbReference>
<reference evidence="4 5" key="1">
    <citation type="submission" date="2018-03" db="EMBL/GenBank/DDBJ databases">
        <title>Genomic Encyclopedia of Archaeal and Bacterial Type Strains, Phase II (KMG-II): from individual species to whole genera.</title>
        <authorList>
            <person name="Goeker M."/>
        </authorList>
    </citation>
    <scope>NUCLEOTIDE SEQUENCE [LARGE SCALE GENOMIC DNA]</scope>
    <source>
        <strain evidence="4 5">DSM 45601</strain>
    </source>
</reference>
<protein>
    <recommendedName>
        <fullName evidence="2">Pyridinium-3,5-bisthiocarboxylic acid mononucleotide nickel insertion protein</fullName>
        <shortName evidence="2">P2TMN nickel insertion protein</shortName>
        <ecNumber evidence="2">4.99.1.12</ecNumber>
    </recommendedName>
    <alternativeName>
        <fullName evidence="2">Nickel-pincer cofactor biosynthesis protein LarC</fullName>
    </alternativeName>
</protein>
<comment type="catalytic activity">
    <reaction evidence="2">
        <text>Ni(II)-pyridinium-3,5-bisthiocarboxylate mononucleotide = pyridinium-3,5-bisthiocarboxylate mononucleotide + Ni(2+)</text>
        <dbReference type="Rhea" id="RHEA:54784"/>
        <dbReference type="ChEBI" id="CHEBI:49786"/>
        <dbReference type="ChEBI" id="CHEBI:137372"/>
        <dbReference type="ChEBI" id="CHEBI:137373"/>
        <dbReference type="EC" id="4.99.1.12"/>
    </reaction>
</comment>
<evidence type="ECO:0000256" key="3">
    <source>
        <dbReference type="SAM" id="MobiDB-lite"/>
    </source>
</evidence>
<evidence type="ECO:0000313" key="4">
    <source>
        <dbReference type="EMBL" id="PRY02413.1"/>
    </source>
</evidence>
<dbReference type="Gene3D" id="3.30.70.1380">
    <property type="entry name" value="Transcriptional regulatory protein pf0864 domain like"/>
    <property type="match status" value="1"/>
</dbReference>
<name>A0A2T0QEY8_9ACTN</name>
<dbReference type="GO" id="GO:0051604">
    <property type="term" value="P:protein maturation"/>
    <property type="evidence" value="ECO:0007669"/>
    <property type="project" value="UniProtKB-UniRule"/>
</dbReference>
<dbReference type="RefSeq" id="WP_106239934.1">
    <property type="nucleotide sequence ID" value="NZ_PVZC01000001.1"/>
</dbReference>
<dbReference type="OrthoDB" id="9765625at2"/>
<dbReference type="AlphaFoldDB" id="A0A2T0QEY8"/>
<keyword evidence="5" id="KW-1185">Reference proteome</keyword>
<keyword evidence="2" id="KW-0456">Lyase</keyword>
<dbReference type="PANTHER" id="PTHR36566">
    <property type="entry name" value="NICKEL INSERTION PROTEIN-RELATED"/>
    <property type="match status" value="1"/>
</dbReference>
<feature type="compositionally biased region" description="Basic and acidic residues" evidence="3">
    <location>
        <begin position="394"/>
        <end position="407"/>
    </location>
</feature>
<comment type="function">
    <text evidence="2">Involved in the biosynthesis of a nickel-pincer cofactor ((SCS)Ni(II) pincer complex). Binds Ni(2+), and functions in nickel delivery to pyridinium-3,5-bisthiocarboxylic acid mononucleotide (P2TMN), to form the mature cofactor. Is thus probably required for the activation of nickel-pincer cofactor-dependent enzymes.</text>
</comment>
<dbReference type="Proteomes" id="UP000237846">
    <property type="component" value="Unassembled WGS sequence"/>
</dbReference>
<keyword evidence="1 2" id="KW-0533">Nickel</keyword>
<dbReference type="Pfam" id="PF01969">
    <property type="entry name" value="Ni_insertion"/>
    <property type="match status" value="1"/>
</dbReference>
<comment type="caution">
    <text evidence="4">The sequence shown here is derived from an EMBL/GenBank/DDBJ whole genome shotgun (WGS) entry which is preliminary data.</text>
</comment>